<evidence type="ECO:0000256" key="6">
    <source>
        <dbReference type="ARBA" id="ARBA00022989"/>
    </source>
</evidence>
<dbReference type="Gene3D" id="3.60.110.10">
    <property type="entry name" value="Carbon-nitrogen hydrolase"/>
    <property type="match status" value="1"/>
</dbReference>
<comment type="caution">
    <text evidence="11">The sequence shown here is derived from an EMBL/GenBank/DDBJ whole genome shotgun (WGS) entry which is preliminary data.</text>
</comment>
<dbReference type="EMBL" id="JALNMH010000009">
    <property type="protein sequence ID" value="MCK7594399.1"/>
    <property type="molecule type" value="Genomic_DNA"/>
</dbReference>
<dbReference type="InterPro" id="IPR003010">
    <property type="entry name" value="C-N_Hydrolase"/>
</dbReference>
<keyword evidence="8" id="KW-0012">Acyltransferase</keyword>
<dbReference type="Proteomes" id="UP001431449">
    <property type="component" value="Unassembled WGS sequence"/>
</dbReference>
<evidence type="ECO:0000256" key="5">
    <source>
        <dbReference type="ARBA" id="ARBA00022692"/>
    </source>
</evidence>
<organism evidence="11 12">
    <name type="scientific">Pseudomarimonas salicorniae</name>
    <dbReference type="NCBI Taxonomy" id="2933270"/>
    <lineage>
        <taxon>Bacteria</taxon>
        <taxon>Pseudomonadati</taxon>
        <taxon>Pseudomonadota</taxon>
        <taxon>Gammaproteobacteria</taxon>
        <taxon>Lysobacterales</taxon>
        <taxon>Lysobacteraceae</taxon>
        <taxon>Pseudomarimonas</taxon>
    </lineage>
</organism>
<comment type="subcellular location">
    <subcellularLocation>
        <location evidence="1">Cell membrane</location>
        <topology evidence="1">Multi-pass membrane protein</topology>
    </subcellularLocation>
</comment>
<protein>
    <recommendedName>
        <fullName evidence="10">CN hydrolase domain-containing protein</fullName>
    </recommendedName>
</protein>
<dbReference type="Pfam" id="PF00795">
    <property type="entry name" value="CN_hydrolase"/>
    <property type="match status" value="1"/>
</dbReference>
<evidence type="ECO:0000256" key="3">
    <source>
        <dbReference type="ARBA" id="ARBA00022475"/>
    </source>
</evidence>
<accession>A0ABT0GIL7</accession>
<dbReference type="RefSeq" id="WP_248209532.1">
    <property type="nucleotide sequence ID" value="NZ_JALNMH010000009.1"/>
</dbReference>
<keyword evidence="4" id="KW-0808">Transferase</keyword>
<evidence type="ECO:0000259" key="10">
    <source>
        <dbReference type="PROSITE" id="PS50263"/>
    </source>
</evidence>
<evidence type="ECO:0000256" key="1">
    <source>
        <dbReference type="ARBA" id="ARBA00004651"/>
    </source>
</evidence>
<feature type="domain" description="CN hydrolase" evidence="10">
    <location>
        <begin position="230"/>
        <end position="467"/>
    </location>
</feature>
<dbReference type="PANTHER" id="PTHR38686">
    <property type="entry name" value="APOLIPOPROTEIN N-ACYLTRANSFERASE"/>
    <property type="match status" value="1"/>
</dbReference>
<evidence type="ECO:0000256" key="7">
    <source>
        <dbReference type="ARBA" id="ARBA00023136"/>
    </source>
</evidence>
<sequence>MPIRLAAGVGTAGLILHAIEASRLPATLGLLAFAPWLVSLRGLGPRWAVLSGALMGLAYTLPGRWQAFHSAVLAQGGGEAASVAITLLFFACFSLPFALFALMDRWVLADNGGIRAWRPWVRASTLAAGLCFLPLPFPFTPLAQLVAAPWLLQPAAFGGEYLALALVLLPAAAVAEGAAARSEWRAWGAKVAAPVSVLIALVYLLGEARIEQFDGDEQAGRGEVARIAPLGLDLPLFASPGLVWRDRPGGSASAVELSRGVAARSSACELLVWPELPLSVEAAREGCARASTLATALDIPVLMQCYRNTPDGPPYVSAEWFEPGSEAAVSWHAKSALVPFYERPIWGEPIFSAGAPGGVFPDAKGRIFLPALCYALHSREHLGAGVRQGARAVLHMASFSPFGRQPIDVWDNALARIRAVEFGVPVVTASNRGRPGWVDAMGRQREVGERYAGTAHCLEIWIPDQRPGLGGRWMGQALVWALLGLTVLGLARGFLARRASEAQPSPDPAQTD</sequence>
<reference evidence="11" key="1">
    <citation type="submission" date="2022-04" db="EMBL/GenBank/DDBJ databases">
        <title>Lysobacter sp. CAU 1642 isolated from sea sand.</title>
        <authorList>
            <person name="Kim W."/>
        </authorList>
    </citation>
    <scope>NUCLEOTIDE SEQUENCE</scope>
    <source>
        <strain evidence="11">CAU 1642</strain>
    </source>
</reference>
<evidence type="ECO:0000313" key="11">
    <source>
        <dbReference type="EMBL" id="MCK7594399.1"/>
    </source>
</evidence>
<evidence type="ECO:0000256" key="4">
    <source>
        <dbReference type="ARBA" id="ARBA00022679"/>
    </source>
</evidence>
<proteinExistence type="inferred from homology"/>
<keyword evidence="5 9" id="KW-0812">Transmembrane</keyword>
<keyword evidence="3" id="KW-1003">Cell membrane</keyword>
<feature type="transmembrane region" description="Helical" evidence="9">
    <location>
        <begin position="155"/>
        <end position="175"/>
    </location>
</feature>
<dbReference type="PANTHER" id="PTHR38686:SF1">
    <property type="entry name" value="APOLIPOPROTEIN N-ACYLTRANSFERASE"/>
    <property type="match status" value="1"/>
</dbReference>
<feature type="transmembrane region" description="Helical" evidence="9">
    <location>
        <begin position="187"/>
        <end position="206"/>
    </location>
</feature>
<dbReference type="SUPFAM" id="SSF56317">
    <property type="entry name" value="Carbon-nitrogen hydrolase"/>
    <property type="match status" value="1"/>
</dbReference>
<evidence type="ECO:0000256" key="2">
    <source>
        <dbReference type="ARBA" id="ARBA00010065"/>
    </source>
</evidence>
<evidence type="ECO:0000256" key="8">
    <source>
        <dbReference type="ARBA" id="ARBA00023315"/>
    </source>
</evidence>
<keyword evidence="7 9" id="KW-0472">Membrane</keyword>
<name>A0ABT0GIL7_9GAMM</name>
<gene>
    <name evidence="11" type="ORF">M0G41_12045</name>
</gene>
<keyword evidence="6 9" id="KW-1133">Transmembrane helix</keyword>
<dbReference type="PROSITE" id="PS50263">
    <property type="entry name" value="CN_HYDROLASE"/>
    <property type="match status" value="1"/>
</dbReference>
<feature type="transmembrane region" description="Helical" evidence="9">
    <location>
        <begin position="80"/>
        <end position="102"/>
    </location>
</feature>
<comment type="similarity">
    <text evidence="2">Belongs to the CN hydrolase family. Apolipoprotein N-acyltransferase subfamily.</text>
</comment>
<feature type="transmembrane region" description="Helical" evidence="9">
    <location>
        <begin position="473"/>
        <end position="495"/>
    </location>
</feature>
<dbReference type="InterPro" id="IPR036526">
    <property type="entry name" value="C-N_Hydrolase_sf"/>
</dbReference>
<dbReference type="InterPro" id="IPR004563">
    <property type="entry name" value="Apolipo_AcylTrfase"/>
</dbReference>
<evidence type="ECO:0000313" key="12">
    <source>
        <dbReference type="Proteomes" id="UP001431449"/>
    </source>
</evidence>
<feature type="transmembrane region" description="Helical" evidence="9">
    <location>
        <begin position="123"/>
        <end position="143"/>
    </location>
</feature>
<evidence type="ECO:0000256" key="9">
    <source>
        <dbReference type="SAM" id="Phobius"/>
    </source>
</evidence>
<keyword evidence="12" id="KW-1185">Reference proteome</keyword>